<reference evidence="1" key="1">
    <citation type="submission" date="2023-10" db="EMBL/GenBank/DDBJ databases">
        <authorList>
            <person name="Rodriguez Cubillos JULIANA M."/>
            <person name="De Vega J."/>
        </authorList>
    </citation>
    <scope>NUCLEOTIDE SEQUENCE</scope>
</reference>
<accession>A0ACB0MAU1</accession>
<dbReference type="Proteomes" id="UP001177021">
    <property type="component" value="Unassembled WGS sequence"/>
</dbReference>
<dbReference type="EMBL" id="CASHSV030000823">
    <property type="protein sequence ID" value="CAJ2679024.1"/>
    <property type="molecule type" value="Genomic_DNA"/>
</dbReference>
<proteinExistence type="predicted"/>
<name>A0ACB0MAU1_TRIPR</name>
<evidence type="ECO:0000313" key="1">
    <source>
        <dbReference type="EMBL" id="CAJ2679024.1"/>
    </source>
</evidence>
<sequence>MNFLFYLCLITFERNGKPIGIKIASDWLYVYPKGICDLLLYTKEKYNNPSIYITENGINEYEDSTLSVKESLIDTFRIDYHYRHLFYLQYAITSVILYIPKKNFYFSLYILTVF</sequence>
<gene>
    <name evidence="1" type="ORF">MILVUS5_LOCUS41214</name>
</gene>
<organism evidence="1 2">
    <name type="scientific">Trifolium pratense</name>
    <name type="common">Red clover</name>
    <dbReference type="NCBI Taxonomy" id="57577"/>
    <lineage>
        <taxon>Eukaryota</taxon>
        <taxon>Viridiplantae</taxon>
        <taxon>Streptophyta</taxon>
        <taxon>Embryophyta</taxon>
        <taxon>Tracheophyta</taxon>
        <taxon>Spermatophyta</taxon>
        <taxon>Magnoliopsida</taxon>
        <taxon>eudicotyledons</taxon>
        <taxon>Gunneridae</taxon>
        <taxon>Pentapetalae</taxon>
        <taxon>rosids</taxon>
        <taxon>fabids</taxon>
        <taxon>Fabales</taxon>
        <taxon>Fabaceae</taxon>
        <taxon>Papilionoideae</taxon>
        <taxon>50 kb inversion clade</taxon>
        <taxon>NPAAA clade</taxon>
        <taxon>Hologalegina</taxon>
        <taxon>IRL clade</taxon>
        <taxon>Trifolieae</taxon>
        <taxon>Trifolium</taxon>
    </lineage>
</organism>
<protein>
    <submittedName>
        <fullName evidence="1">Uncharacterized protein</fullName>
    </submittedName>
</protein>
<comment type="caution">
    <text evidence="1">The sequence shown here is derived from an EMBL/GenBank/DDBJ whole genome shotgun (WGS) entry which is preliminary data.</text>
</comment>
<keyword evidence="2" id="KW-1185">Reference proteome</keyword>
<evidence type="ECO:0000313" key="2">
    <source>
        <dbReference type="Proteomes" id="UP001177021"/>
    </source>
</evidence>